<dbReference type="SUPFAM" id="SSF81901">
    <property type="entry name" value="HCP-like"/>
    <property type="match status" value="1"/>
</dbReference>
<evidence type="ECO:0000313" key="1">
    <source>
        <dbReference type="EMBL" id="UNZ02154.1"/>
    </source>
</evidence>
<name>A0ABY3Z0X5_STRRM</name>
<accession>A0ABY3Z0X5</accession>
<protein>
    <recommendedName>
        <fullName evidence="3">Serine protease</fullName>
    </recommendedName>
</protein>
<evidence type="ECO:0008006" key="3">
    <source>
        <dbReference type="Google" id="ProtNLM"/>
    </source>
</evidence>
<organism evidence="1 2">
    <name type="scientific">Streptomyces rimosus subsp. rimosus</name>
    <dbReference type="NCBI Taxonomy" id="132474"/>
    <lineage>
        <taxon>Bacteria</taxon>
        <taxon>Bacillati</taxon>
        <taxon>Actinomycetota</taxon>
        <taxon>Actinomycetes</taxon>
        <taxon>Kitasatosporales</taxon>
        <taxon>Streptomycetaceae</taxon>
        <taxon>Streptomyces</taxon>
    </lineage>
</organism>
<reference evidence="1 2" key="1">
    <citation type="submission" date="2022-03" db="EMBL/GenBank/DDBJ databases">
        <title>Complete genome of Streptomyces rimosus ssp. rimosus R7 (=ATCC 10970).</title>
        <authorList>
            <person name="Beganovic S."/>
            <person name="Ruckert C."/>
            <person name="Busche T."/>
            <person name="Kalinowski J."/>
            <person name="Wittmann C."/>
        </authorList>
    </citation>
    <scope>NUCLEOTIDE SEQUENCE [LARGE SCALE GENOMIC DNA]</scope>
    <source>
        <strain evidence="1 2">R7</strain>
    </source>
</reference>
<gene>
    <name evidence="1" type="ORF">SRIMR7_08360</name>
</gene>
<keyword evidence="2" id="KW-1185">Reference proteome</keyword>
<evidence type="ECO:0000313" key="2">
    <source>
        <dbReference type="Proteomes" id="UP000829494"/>
    </source>
</evidence>
<dbReference type="RefSeq" id="WP_003983663.1">
    <property type="nucleotide sequence ID" value="NZ_CP043497.1"/>
</dbReference>
<dbReference type="InterPro" id="IPR011990">
    <property type="entry name" value="TPR-like_helical_dom_sf"/>
</dbReference>
<dbReference type="Gene3D" id="2.40.10.120">
    <property type="match status" value="1"/>
</dbReference>
<dbReference type="EMBL" id="CP094298">
    <property type="protein sequence ID" value="UNZ02154.1"/>
    <property type="molecule type" value="Genomic_DNA"/>
</dbReference>
<dbReference type="Gene3D" id="1.25.40.10">
    <property type="entry name" value="Tetratricopeptide repeat domain"/>
    <property type="match status" value="1"/>
</dbReference>
<dbReference type="GeneID" id="66858761"/>
<dbReference type="Proteomes" id="UP000829494">
    <property type="component" value="Chromosome"/>
</dbReference>
<dbReference type="InterPro" id="IPR009003">
    <property type="entry name" value="Peptidase_S1_PA"/>
</dbReference>
<dbReference type="SUPFAM" id="SSF50494">
    <property type="entry name" value="Trypsin-like serine proteases"/>
    <property type="match status" value="1"/>
</dbReference>
<sequence length="1059" mass="113888">MSARSAERIALVQAARQGSGFLLTSRLVLTSAHLFDGAEDVRVAVPGGTGVQRGRLLWRRHDEISDAALVEAAGDLVADPAKCRIADIAWGRIAGLAAWENCEAIGYPRISLQEGKRPDTEQIVGTLKPGSSLLRGRYVLDSAHSPPPHADGPSASPWQGMSGAALFAGEYLIGVVCGDPVRWGHARVEAVPVSVLVGDPAFERAMWEAAGVRPELTEVVRPVEPAVQPPPDSPAFVWQPVREADPAGFGIHRAPAAPGHGQVVEYVPRAVDAQLDEHLDALADSGGMLLLTGDSAAGKTRALFESMRRKLGDRLVCAPDPDAELSALLSCTGEERRVVWLDDLHDYLRSDGLTLSLLDGLISRRVTVLATLRTEFYEHYTDDQDAPSLTRGTDPRLPSSPGRILRRAQHLTLERIWTDGERRNASRSADPRIAEALRSDRAYGLAEYLAAGPQVLKMWRSASRVKGNPRGAALVAAAIDLVRTGVGSALPPEAVERLHEHYLDRAGGPALRPEGLDEAWDWAARIVLGVTSPLVPGRGGTWKPCDYLVSDVARRSRPDELPEEVWGEALRVVDDARRVLVSTVARVAGRPDVAKDVLRPLVAADAPDALVHFGALLAAEHDHDGAADCFRRASDLGDPTGTHNMGSLCVVRDDLEGARDWYTLAVERGESASIGALGLVHEKLGNRAEATRLWKRGTEAGDPGSALQYSDWLSSQWQSEEAVAALRIAADGALPYAALSYAGVLLRKEDHETANAYVAKAYDAAVRQGRLGEPAGCLMAGVTAYSLGDVRAGEEWWQRARDKGCAVDWHVVESPEGFPGLRHLAVSSEALDKLGDKGVRRLMRLLWAADCQDCGYPLQDGVPALYVDDHRTTAEARLFHFGMCRFPRWNTSAPVTFAKDAGVTWRAFSGGVTAGGQLIPALVVNPSFESAQLVLDDQVWTAAGAYGPRSAGSAALRLRPLRDGFPPRRSDSLARALIGDGVVAVAALTEIWSAPATGELIRLVHQSGGLLLVMTSAFGPDSPVTAEELERLLASWDAMARWVPLTPRRATAADAVRLR</sequence>
<proteinExistence type="predicted"/>